<protein>
    <recommendedName>
        <fullName evidence="3">Hydroxylamine oxidation protein HaoB</fullName>
    </recommendedName>
</protein>
<dbReference type="NCBIfam" id="TIGR04392">
    <property type="entry name" value="haoB_nitrify"/>
    <property type="match status" value="1"/>
</dbReference>
<reference evidence="1 2" key="1">
    <citation type="journal article" date="2013" name="Genome Announc.">
        <title>Genome Sequence of the Obligate Gammaproteobacterial Methanotroph Methylomicrobium album Strain BG8.</title>
        <authorList>
            <person name="Kits K.D."/>
            <person name="Kalyuzhnaya M.G."/>
            <person name="Klotz M.G."/>
            <person name="Jetten M.S."/>
            <person name="Op den Camp H.J."/>
            <person name="Vuilleumier S."/>
            <person name="Bringel F."/>
            <person name="Dispirito A.A."/>
            <person name="Murrell J.C."/>
            <person name="Bruce D."/>
            <person name="Cheng J.F."/>
            <person name="Copeland A."/>
            <person name="Goodwin L."/>
            <person name="Hauser L."/>
            <person name="Lajus A."/>
            <person name="Land M.L."/>
            <person name="Lapidus A."/>
            <person name="Lucas S."/>
            <person name="Medigue C."/>
            <person name="Pitluck S."/>
            <person name="Woyke T."/>
            <person name="Zeytun A."/>
            <person name="Stein L.Y."/>
        </authorList>
    </citation>
    <scope>NUCLEOTIDE SEQUENCE [LARGE SCALE GENOMIC DNA]</scope>
    <source>
        <strain evidence="1 2">BG8</strain>
    </source>
</reference>
<accession>H8GKF1</accession>
<dbReference type="InterPro" id="IPR030891">
    <property type="entry name" value="HaoB_nitrify"/>
</dbReference>
<evidence type="ECO:0000313" key="2">
    <source>
        <dbReference type="Proteomes" id="UP000005090"/>
    </source>
</evidence>
<dbReference type="HOGENOM" id="CLU_828490_0_0_6"/>
<organism evidence="1 2">
    <name type="scientific">Methylomicrobium album BG8</name>
    <dbReference type="NCBI Taxonomy" id="686340"/>
    <lineage>
        <taxon>Bacteria</taxon>
        <taxon>Pseudomonadati</taxon>
        <taxon>Pseudomonadota</taxon>
        <taxon>Gammaproteobacteria</taxon>
        <taxon>Methylococcales</taxon>
        <taxon>Methylococcaceae</taxon>
        <taxon>Methylomicrobium</taxon>
    </lineage>
</organism>
<evidence type="ECO:0000313" key="1">
    <source>
        <dbReference type="EMBL" id="EIC30442.1"/>
    </source>
</evidence>
<dbReference type="AlphaFoldDB" id="H8GKF1"/>
<proteinExistence type="predicted"/>
<dbReference type="EMBL" id="CM001475">
    <property type="protein sequence ID" value="EIC30442.1"/>
    <property type="molecule type" value="Genomic_DNA"/>
</dbReference>
<dbReference type="Proteomes" id="UP000005090">
    <property type="component" value="Chromosome"/>
</dbReference>
<sequence>MRRTLRKGFLSALSVALLATGGALLSRQWIGPVELKAESGQSETPLSVRRAQESANAVQGHFSAQSVERHAFSQDGKALFDLLVARYADRDGARQSAVLFPKEAQALASTPTGMRYELWQAAAEVIARKAPDDALFLSWWDDGQRLHFLAGKEAWLRKPGMKTFTNPVWKALKGTLPLASDEESRHLAQMARWLTMDSDKAIAEIAAHFGPSRPVYLLVDNDLLLHLAEFGAYGGAPLKFEAQNIPVGDDLHGDIARVKRWAGETGDGNYLAQKEGTYYRVWSTPDPKVRNTLLVRLLPFVDSLKQLPEGVSLVYQSHWGGFLSVYKIDGLRPPP</sequence>
<dbReference type="RefSeq" id="WP_005373064.1">
    <property type="nucleotide sequence ID" value="NZ_CM001475.1"/>
</dbReference>
<dbReference type="eggNOG" id="COG1287">
    <property type="taxonomic scope" value="Bacteria"/>
</dbReference>
<gene>
    <name evidence="1" type="ORF">Metal_2744</name>
</gene>
<keyword evidence="2" id="KW-1185">Reference proteome</keyword>
<dbReference type="STRING" id="686340.Metal_2744"/>
<evidence type="ECO:0008006" key="3">
    <source>
        <dbReference type="Google" id="ProtNLM"/>
    </source>
</evidence>
<name>H8GKF1_METAL</name>